<keyword evidence="9" id="KW-1185">Reference proteome</keyword>
<accession>A0A3P5XU68</accession>
<keyword evidence="2 6" id="KW-0812">Transmembrane</keyword>
<feature type="transmembrane region" description="Helical" evidence="6">
    <location>
        <begin position="69"/>
        <end position="88"/>
    </location>
</feature>
<feature type="transmembrane region" description="Helical" evidence="6">
    <location>
        <begin position="31"/>
        <end position="49"/>
    </location>
</feature>
<dbReference type="GO" id="GO:0005886">
    <property type="term" value="C:plasma membrane"/>
    <property type="evidence" value="ECO:0007669"/>
    <property type="project" value="InterPro"/>
</dbReference>
<feature type="domain" description="Lipopolysaccharide assembly protein A" evidence="7">
    <location>
        <begin position="50"/>
        <end position="110"/>
    </location>
</feature>
<proteinExistence type="predicted"/>
<dbReference type="Proteomes" id="UP000270468">
    <property type="component" value="Unassembled WGS sequence"/>
</dbReference>
<evidence type="ECO:0000259" key="7">
    <source>
        <dbReference type="Pfam" id="PF06305"/>
    </source>
</evidence>
<keyword evidence="4 6" id="KW-0472">Membrane</keyword>
<protein>
    <recommendedName>
        <fullName evidence="7">Lipopolysaccharide assembly protein A domain-containing protein</fullName>
    </recommendedName>
</protein>
<dbReference type="PANTHER" id="PTHR41335:SF1">
    <property type="entry name" value="MEMBRANE PROTEIN"/>
    <property type="match status" value="1"/>
</dbReference>
<evidence type="ECO:0000313" key="9">
    <source>
        <dbReference type="Proteomes" id="UP000270468"/>
    </source>
</evidence>
<evidence type="ECO:0000313" key="8">
    <source>
        <dbReference type="EMBL" id="VDC32584.1"/>
    </source>
</evidence>
<evidence type="ECO:0000256" key="5">
    <source>
        <dbReference type="SAM" id="Coils"/>
    </source>
</evidence>
<feature type="coiled-coil region" evidence="5">
    <location>
        <begin position="90"/>
        <end position="117"/>
    </location>
</feature>
<keyword evidence="5" id="KW-0175">Coiled coil</keyword>
<reference evidence="8 9" key="1">
    <citation type="submission" date="2018-11" db="EMBL/GenBank/DDBJ databases">
        <authorList>
            <person name="Criscuolo A."/>
        </authorList>
    </citation>
    <scope>NUCLEOTIDE SEQUENCE [LARGE SCALE GENOMIC DNA]</scope>
    <source>
        <strain evidence="8">ATB-66</strain>
    </source>
</reference>
<gene>
    <name evidence="8" type="ORF">FILTAD_02792</name>
</gene>
<name>A0A3P5XU68_9BACL</name>
<dbReference type="Pfam" id="PF06305">
    <property type="entry name" value="LapA_dom"/>
    <property type="match status" value="1"/>
</dbReference>
<dbReference type="PANTHER" id="PTHR41335">
    <property type="entry name" value="MEMBRANE PROTEIN-RELATED"/>
    <property type="match status" value="1"/>
</dbReference>
<organism evidence="8 9">
    <name type="scientific">Filibacter tadaridae</name>
    <dbReference type="NCBI Taxonomy" id="2483811"/>
    <lineage>
        <taxon>Bacteria</taxon>
        <taxon>Bacillati</taxon>
        <taxon>Bacillota</taxon>
        <taxon>Bacilli</taxon>
        <taxon>Bacillales</taxon>
        <taxon>Caryophanaceae</taxon>
        <taxon>Filibacter</taxon>
    </lineage>
</organism>
<keyword evidence="3 6" id="KW-1133">Transmembrane helix</keyword>
<dbReference type="InterPro" id="IPR010445">
    <property type="entry name" value="LapA_dom"/>
</dbReference>
<evidence type="ECO:0000256" key="6">
    <source>
        <dbReference type="SAM" id="Phobius"/>
    </source>
</evidence>
<dbReference type="EMBL" id="UXAV01000044">
    <property type="protein sequence ID" value="VDC32584.1"/>
    <property type="molecule type" value="Genomic_DNA"/>
</dbReference>
<evidence type="ECO:0000256" key="3">
    <source>
        <dbReference type="ARBA" id="ARBA00022989"/>
    </source>
</evidence>
<evidence type="ECO:0000256" key="2">
    <source>
        <dbReference type="ARBA" id="ARBA00022692"/>
    </source>
</evidence>
<keyword evidence="1" id="KW-1003">Cell membrane</keyword>
<sequence length="145" mass="16376">MFKKMMEQGIHLYILFHFFNFIGGIRLKFQWTLVVGLLFAIIIAVFAVVNVDSVPVNYVFGEAEWPLVLVILCAALLGAVVSGLVAMFRAIQLNRRIKALEKEITIKESTIATQQNEIAELQKVVFPVEEQEAIDSEQTLKGKKH</sequence>
<evidence type="ECO:0000256" key="4">
    <source>
        <dbReference type="ARBA" id="ARBA00023136"/>
    </source>
</evidence>
<evidence type="ECO:0000256" key="1">
    <source>
        <dbReference type="ARBA" id="ARBA00022475"/>
    </source>
</evidence>
<dbReference type="AlphaFoldDB" id="A0A3P5XU68"/>